<dbReference type="InterPro" id="IPR014001">
    <property type="entry name" value="Helicase_ATP-bd"/>
</dbReference>
<dbReference type="FunFam" id="3.40.50.10810:FF:000024">
    <property type="entry name" value="DNA annealing helicase and endonuclease ZRANB3"/>
    <property type="match status" value="1"/>
</dbReference>
<evidence type="ECO:0000256" key="1">
    <source>
        <dbReference type="ARBA" id="ARBA00022723"/>
    </source>
</evidence>
<dbReference type="InterPro" id="IPR049730">
    <property type="entry name" value="SNF2/RAD54-like_C"/>
</dbReference>
<evidence type="ECO:0000256" key="9">
    <source>
        <dbReference type="SAM" id="MobiDB-lite"/>
    </source>
</evidence>
<dbReference type="SMART" id="SM00490">
    <property type="entry name" value="HELICc"/>
    <property type="match status" value="1"/>
</dbReference>
<keyword evidence="14" id="KW-1185">Reference proteome</keyword>
<dbReference type="SMART" id="SM00507">
    <property type="entry name" value="HNHc"/>
    <property type="match status" value="1"/>
</dbReference>
<evidence type="ECO:0000256" key="7">
    <source>
        <dbReference type="ARBA" id="ARBA00022840"/>
    </source>
</evidence>
<feature type="domain" description="Helicase ATP-binding" evidence="11">
    <location>
        <begin position="68"/>
        <end position="230"/>
    </location>
</feature>
<dbReference type="InterPro" id="IPR003615">
    <property type="entry name" value="HNH_nuc"/>
</dbReference>
<keyword evidence="7" id="KW-0067">ATP-binding</keyword>
<dbReference type="CDD" id="cd00085">
    <property type="entry name" value="HNHc"/>
    <property type="match status" value="1"/>
</dbReference>
<dbReference type="PANTHER" id="PTHR45766">
    <property type="entry name" value="DNA ANNEALING HELICASE AND ENDONUCLEASE ZRANB3 FAMILY MEMBER"/>
    <property type="match status" value="1"/>
</dbReference>
<feature type="region of interest" description="Disordered" evidence="9">
    <location>
        <begin position="715"/>
        <end position="880"/>
    </location>
</feature>
<evidence type="ECO:0000313" key="13">
    <source>
        <dbReference type="EMBL" id="KAK6325678.1"/>
    </source>
</evidence>
<dbReference type="GO" id="GO:0008270">
    <property type="term" value="F:zinc ion binding"/>
    <property type="evidence" value="ECO:0007669"/>
    <property type="project" value="UniProtKB-KW"/>
</dbReference>
<dbReference type="InterPro" id="IPR027417">
    <property type="entry name" value="P-loop_NTPase"/>
</dbReference>
<dbReference type="GO" id="GO:0006281">
    <property type="term" value="P:DNA repair"/>
    <property type="evidence" value="ECO:0007669"/>
    <property type="project" value="TreeGrafter"/>
</dbReference>
<keyword evidence="2" id="KW-0547">Nucleotide-binding</keyword>
<gene>
    <name evidence="13" type="ORF">J4Q44_G00050200</name>
</gene>
<evidence type="ECO:0000256" key="3">
    <source>
        <dbReference type="ARBA" id="ARBA00022771"/>
    </source>
</evidence>
<organism evidence="13 14">
    <name type="scientific">Coregonus suidteri</name>
    <dbReference type="NCBI Taxonomy" id="861788"/>
    <lineage>
        <taxon>Eukaryota</taxon>
        <taxon>Metazoa</taxon>
        <taxon>Chordata</taxon>
        <taxon>Craniata</taxon>
        <taxon>Vertebrata</taxon>
        <taxon>Euteleostomi</taxon>
        <taxon>Actinopterygii</taxon>
        <taxon>Neopterygii</taxon>
        <taxon>Teleostei</taxon>
        <taxon>Protacanthopterygii</taxon>
        <taxon>Salmoniformes</taxon>
        <taxon>Salmonidae</taxon>
        <taxon>Coregoninae</taxon>
        <taxon>Coregonus</taxon>
    </lineage>
</organism>
<dbReference type="InterPro" id="IPR036443">
    <property type="entry name" value="Znf_RanBP2_sf"/>
</dbReference>
<protein>
    <recommendedName>
        <fullName evidence="15">Zinc finger Ran-binding domain-containing protein 3</fullName>
    </recommendedName>
</protein>
<evidence type="ECO:0000313" key="14">
    <source>
        <dbReference type="Proteomes" id="UP001356427"/>
    </source>
</evidence>
<dbReference type="Pfam" id="PF01844">
    <property type="entry name" value="HNH"/>
    <property type="match status" value="1"/>
</dbReference>
<dbReference type="Gene3D" id="3.40.50.10810">
    <property type="entry name" value="Tandem AAA-ATPase domain"/>
    <property type="match status" value="1"/>
</dbReference>
<evidence type="ECO:0000256" key="8">
    <source>
        <dbReference type="PROSITE-ProRule" id="PRU00322"/>
    </source>
</evidence>
<dbReference type="PROSITE" id="PS51192">
    <property type="entry name" value="HELICASE_ATP_BIND_1"/>
    <property type="match status" value="1"/>
</dbReference>
<dbReference type="Proteomes" id="UP001356427">
    <property type="component" value="Unassembled WGS sequence"/>
</dbReference>
<dbReference type="Gene3D" id="3.40.50.300">
    <property type="entry name" value="P-loop containing nucleotide triphosphate hydrolases"/>
    <property type="match status" value="1"/>
</dbReference>
<sequence>MVSIVAVRQPVPDIVAGMSKSRRAMSEDQDMDCNPHNSHVDRRWDSQLSVLPDKLQQRLMPFQKEGVKFALSKNGRCMIADEMGLGKTVQAISVAYAYRQEWPLLIVVPSSLKYPWVEEMERWIPELNPGDIHLVETKSDTLGISSSKVTVLGYGLLTTDARPLVEALTRQRFNVVVVDESHYLKSRNAARTKILVPLIQNAKRAILLTGTPALGRPEELFMQIDALYPRMFGTWSDYAKQYCNAHYRFFGNRRQWDCRGASHLEELHQRLSEIMIRRLKAQVLPQLPPKIRQRIPFDLPKDAAKEASSSLEEWEHLMRTMGSGVSATDNPFTEVMGLVTRMYKQTAIAKAGAVKDYIKMLLETEKLKFLVFAHHLTMLQACTEAVIEAKASYIRIDGSVPSSERIHLVHQFQNDPETRVAVLSIQAAGQGLTFTAATHVVFAELYWNPGHVKQAEDRAHRIGQTASVHVHYLIAKGTFDTVMWGMLNRKETVTGSTLNGKKEYLKAEVGDKDKWDFLNFAEAWTPSGMTLAAGGQVDNDKDPVFFNHFEKDKQHDIRSFFSPGMEKKRKRTEDEVCQSPVTPTEKEGSIDLDVENPENDKEKNSQDPPDLQDQDLDFSPQVKRLRLPTPTLTPSATHSPRSRLGGKRTSLPGGGGTSSSPLAPLFTPRRLSEKGTPKPRLSPRPGAPDQGKEEEWSCGACTYSNSILLPYCEVCESPRPRPSTSPHSQSTGSHAVSPGSRPDQSTPREHPWIILSGSDSEQEDTPCPGPASLGTTVPQTDGQQRDQEEERQTDGQQRDQEEERQTDGQQRDQEEERQTDSQQRDQEEERQTDSQQRDQEEERLKGKQSPVENQSAPHDHTDAQTDSVSSPADDEDTMASLPLYPNMKFCASKNTDRIYLYSKEDSPLHWNFIPLDIKLDSWEDLPEAFRRRENRTQILRFVQQWSTLTAMKQRLIRRSGLLFCSPVLALDELTSTQRKHSSTKRYLTKEDVSQASLSKAQCDGGTVRMVNKESFFTKRRSTSISLANTSTAVPVKTSEVHPEPPVGPPEGPSEAEAGYLQAVDSEGRPLCLSCHKACGSTGGAWDTRFCSQKCQEEFQLRSSQAYMRARVLQTEQGVCQSCGLQAHQLYLKVRDAPPTHRKEMLENTWLAQLSLKQLNEMIRAPVEGQFWQVDHIRPVYSGGGQCSLDNLQTLCTICHRTRTNQQAKDRSQKKKGLAASKVASDITRFFIKK</sequence>
<comment type="caution">
    <text evidence="13">The sequence shown here is derived from an EMBL/GenBank/DDBJ whole genome shotgun (WGS) entry which is preliminary data.</text>
</comment>
<keyword evidence="4" id="KW-0378">Hydrolase</keyword>
<proteinExistence type="predicted"/>
<feature type="domain" description="RanBP2-type" evidence="10">
    <location>
        <begin position="692"/>
        <end position="721"/>
    </location>
</feature>
<dbReference type="CDD" id="cd18793">
    <property type="entry name" value="SF2_C_SNF"/>
    <property type="match status" value="1"/>
</dbReference>
<dbReference type="PROSITE" id="PS01358">
    <property type="entry name" value="ZF_RANBP2_1"/>
    <property type="match status" value="1"/>
</dbReference>
<keyword evidence="6" id="KW-0862">Zinc</keyword>
<dbReference type="Pfam" id="PF00176">
    <property type="entry name" value="SNF2-rel_dom"/>
    <property type="match status" value="1"/>
</dbReference>
<keyword evidence="1" id="KW-0479">Metal-binding</keyword>
<dbReference type="FunFam" id="3.40.50.300:FF:000788">
    <property type="entry name" value="DNA annealing helicase and endonuclease ZRANB3"/>
    <property type="match status" value="1"/>
</dbReference>
<feature type="compositionally biased region" description="Low complexity" evidence="9">
    <location>
        <begin position="722"/>
        <end position="731"/>
    </location>
</feature>
<evidence type="ECO:0008006" key="15">
    <source>
        <dbReference type="Google" id="ProtNLM"/>
    </source>
</evidence>
<dbReference type="InterPro" id="IPR001650">
    <property type="entry name" value="Helicase_C-like"/>
</dbReference>
<dbReference type="Gene3D" id="1.10.30.50">
    <property type="match status" value="1"/>
</dbReference>
<evidence type="ECO:0000259" key="10">
    <source>
        <dbReference type="PROSITE" id="PS50199"/>
    </source>
</evidence>
<evidence type="ECO:0000256" key="2">
    <source>
        <dbReference type="ARBA" id="ARBA00022741"/>
    </source>
</evidence>
<evidence type="ECO:0000256" key="5">
    <source>
        <dbReference type="ARBA" id="ARBA00022806"/>
    </source>
</evidence>
<feature type="region of interest" description="Disordered" evidence="9">
    <location>
        <begin position="557"/>
        <end position="696"/>
    </location>
</feature>
<evidence type="ECO:0000256" key="6">
    <source>
        <dbReference type="ARBA" id="ARBA00022833"/>
    </source>
</evidence>
<keyword evidence="3 8" id="KW-0863">Zinc-finger</keyword>
<keyword evidence="5" id="KW-0347">Helicase</keyword>
<feature type="domain" description="Helicase C-terminal" evidence="12">
    <location>
        <begin position="353"/>
        <end position="513"/>
    </location>
</feature>
<reference evidence="13 14" key="1">
    <citation type="submission" date="2021-04" db="EMBL/GenBank/DDBJ databases">
        <authorList>
            <person name="De Guttry C."/>
            <person name="Zahm M."/>
            <person name="Klopp C."/>
            <person name="Cabau C."/>
            <person name="Louis A."/>
            <person name="Berthelot C."/>
            <person name="Parey E."/>
            <person name="Roest Crollius H."/>
            <person name="Montfort J."/>
            <person name="Robinson-Rechavi M."/>
            <person name="Bucao C."/>
            <person name="Bouchez O."/>
            <person name="Gislard M."/>
            <person name="Lluch J."/>
            <person name="Milhes M."/>
            <person name="Lampietro C."/>
            <person name="Lopez Roques C."/>
            <person name="Donnadieu C."/>
            <person name="Braasch I."/>
            <person name="Desvignes T."/>
            <person name="Postlethwait J."/>
            <person name="Bobe J."/>
            <person name="Wedekind C."/>
            <person name="Guiguen Y."/>
        </authorList>
    </citation>
    <scope>NUCLEOTIDE SEQUENCE [LARGE SCALE GENOMIC DNA]</scope>
    <source>
        <strain evidence="13">Cs_M1</strain>
        <tissue evidence="13">Blood</tissue>
    </source>
</reference>
<evidence type="ECO:0000256" key="4">
    <source>
        <dbReference type="ARBA" id="ARBA00022801"/>
    </source>
</evidence>
<dbReference type="GO" id="GO:0004386">
    <property type="term" value="F:helicase activity"/>
    <property type="evidence" value="ECO:0007669"/>
    <property type="project" value="UniProtKB-KW"/>
</dbReference>
<dbReference type="InterPro" id="IPR001876">
    <property type="entry name" value="Znf_RanBP2"/>
</dbReference>
<evidence type="ECO:0000259" key="12">
    <source>
        <dbReference type="PROSITE" id="PS51194"/>
    </source>
</evidence>
<dbReference type="CDD" id="cd18010">
    <property type="entry name" value="DEXHc_HARP_SMARCAL1"/>
    <property type="match status" value="1"/>
</dbReference>
<dbReference type="GO" id="GO:0003676">
    <property type="term" value="F:nucleic acid binding"/>
    <property type="evidence" value="ECO:0007669"/>
    <property type="project" value="InterPro"/>
</dbReference>
<dbReference type="PROSITE" id="PS51194">
    <property type="entry name" value="HELICASE_CTER"/>
    <property type="match status" value="1"/>
</dbReference>
<dbReference type="PANTHER" id="PTHR45766:SF3">
    <property type="entry name" value="DNA ANNEALING HELICASE AND ENDONUCLEASE ZRANB3"/>
    <property type="match status" value="1"/>
</dbReference>
<dbReference type="SUPFAM" id="SSF52540">
    <property type="entry name" value="P-loop containing nucleoside triphosphate hydrolases"/>
    <property type="match status" value="2"/>
</dbReference>
<dbReference type="GO" id="GO:0005524">
    <property type="term" value="F:ATP binding"/>
    <property type="evidence" value="ECO:0007669"/>
    <property type="project" value="UniProtKB-KW"/>
</dbReference>
<feature type="region of interest" description="Disordered" evidence="9">
    <location>
        <begin position="1032"/>
        <end position="1055"/>
    </location>
</feature>
<accession>A0AAN8M7C3</accession>
<dbReference type="Pfam" id="PF00271">
    <property type="entry name" value="Helicase_C"/>
    <property type="match status" value="1"/>
</dbReference>
<dbReference type="AlphaFoldDB" id="A0AAN8M7C3"/>
<dbReference type="GO" id="GO:0016787">
    <property type="term" value="F:hydrolase activity"/>
    <property type="evidence" value="ECO:0007669"/>
    <property type="project" value="UniProtKB-KW"/>
</dbReference>
<dbReference type="GO" id="GO:0043596">
    <property type="term" value="C:nuclear replication fork"/>
    <property type="evidence" value="ECO:0007669"/>
    <property type="project" value="TreeGrafter"/>
</dbReference>
<dbReference type="InterPro" id="IPR000330">
    <property type="entry name" value="SNF2_N"/>
</dbReference>
<dbReference type="GO" id="GO:0004520">
    <property type="term" value="F:DNA endonuclease activity"/>
    <property type="evidence" value="ECO:0007669"/>
    <property type="project" value="TreeGrafter"/>
</dbReference>
<dbReference type="SMART" id="SM00487">
    <property type="entry name" value="DEXDc"/>
    <property type="match status" value="1"/>
</dbReference>
<dbReference type="SUPFAM" id="SSF90209">
    <property type="entry name" value="Ran binding protein zinc finger-like"/>
    <property type="match status" value="1"/>
</dbReference>
<dbReference type="GO" id="GO:0031297">
    <property type="term" value="P:replication fork processing"/>
    <property type="evidence" value="ECO:0007669"/>
    <property type="project" value="TreeGrafter"/>
</dbReference>
<dbReference type="InterPro" id="IPR002711">
    <property type="entry name" value="HNH"/>
</dbReference>
<dbReference type="SMART" id="SM00547">
    <property type="entry name" value="ZnF_RBZ"/>
    <property type="match status" value="1"/>
</dbReference>
<dbReference type="InterPro" id="IPR038718">
    <property type="entry name" value="SNF2-like_sf"/>
</dbReference>
<evidence type="ECO:0000259" key="11">
    <source>
        <dbReference type="PROSITE" id="PS51192"/>
    </source>
</evidence>
<dbReference type="PROSITE" id="PS50199">
    <property type="entry name" value="ZF_RANBP2_2"/>
    <property type="match status" value="1"/>
</dbReference>
<dbReference type="EMBL" id="JAGTTL010000003">
    <property type="protein sequence ID" value="KAK6325678.1"/>
    <property type="molecule type" value="Genomic_DNA"/>
</dbReference>
<feature type="compositionally biased region" description="Basic and acidic residues" evidence="9">
    <location>
        <begin position="783"/>
        <end position="845"/>
    </location>
</feature>
<dbReference type="Gene3D" id="2.30.30.380">
    <property type="entry name" value="Zn-finger domain of Sec23/24"/>
    <property type="match status" value="1"/>
</dbReference>
<feature type="compositionally biased region" description="Polar residues" evidence="9">
    <location>
        <begin position="630"/>
        <end position="639"/>
    </location>
</feature>
<name>A0AAN8M7C3_9TELE</name>